<dbReference type="InterPro" id="IPR011123">
    <property type="entry name" value="Y_Y_Y"/>
</dbReference>
<comment type="caution">
    <text evidence="4">The sequence shown here is derived from an EMBL/GenBank/DDBJ whole genome shotgun (WGS) entry which is preliminary data.</text>
</comment>
<evidence type="ECO:0000256" key="1">
    <source>
        <dbReference type="SAM" id="Phobius"/>
    </source>
</evidence>
<keyword evidence="1" id="KW-0812">Transmembrane</keyword>
<keyword evidence="2" id="KW-0732">Signal</keyword>
<name>A0ABV5GWT5_9FLAO</name>
<dbReference type="SUPFAM" id="SSF46894">
    <property type="entry name" value="C-terminal effector domain of the bipartite response regulators"/>
    <property type="match status" value="1"/>
</dbReference>
<dbReference type="InterPro" id="IPR036388">
    <property type="entry name" value="WH-like_DNA-bd_sf"/>
</dbReference>
<dbReference type="Pfam" id="PF07495">
    <property type="entry name" value="Y_Y_Y"/>
    <property type="match status" value="1"/>
</dbReference>
<evidence type="ECO:0000256" key="2">
    <source>
        <dbReference type="SAM" id="SignalP"/>
    </source>
</evidence>
<feature type="chain" id="PRO_5047066128" evidence="2">
    <location>
        <begin position="19"/>
        <end position="922"/>
    </location>
</feature>
<feature type="signal peptide" evidence="2">
    <location>
        <begin position="1"/>
        <end position="18"/>
    </location>
</feature>
<sequence length="922" mass="106213">MKIIKSFFLLVCGFLAFSQELPPIEKFTTDHYIGDNQNWMVSQGENQFIYVANNKGLLVYNGAEWTTYNSPNKTIIRAVNAIGDKIYTGCYAEFGFWKKNEFGVLIYTSLVNKLAENVLKDEQIWNILDYNEWVVFQSSSRIYFYNTLTESFKIISTTHNIYKVFKVNNKIYYHVANEGVFVVENGKPKLVIDHPILKTERVIYVFESQQSLMLVTRSSGFFKYENEQLVAWETSADLLLKDIDVFSSLQLKDGSLVIGTISDGIIHLQANGDIKYQITQKTGLTNNTVLSLFEDVEHNVWAGLDNGINCINVKSSINTFIDYEGVLGTVYTTKVFKDNLYIGTNQGLFYRGLHQVNDAFKFIEGTAGQVWDLFNLNDSYLFCGHHFGTFLIEDNLAIKISNTLGAWGFKTIPNQDHLLLQGNYSGLLILENKNNTWQVRNKIKSFKNSSRYFEINNKNQVWVSHEYKGVFKLKLNDSLTQVEKRDMETDLQLGENSSLIRYKNRMLYASDEGVFGYNETLQKFEKDSVLSSTINASDYISGKLVVDEAGKLWTFSKDNISYIENDDVTNTPIVKTISIPSKYRKGVLGFENISITNPNTYILGTANGYITLNLNDINKESDYLIHLNTVELKTIDDELISQVLDSEGLFNHNYGVLAFGYAVPEYETYVDVKYQYMLEGHTEKWSKWSGDTRVTFENLNFGDYTFKVRAKIGNNLSKNTTTYSFTVKRPWYLTNTALLLYFLLLLIIIFITHKAYKRHYVNKFKQEQLENERLIMQINNEKLNQDIESKNRELAISTMSIINKNKVLNKIKKEIKNTKGSDNIEAIKLIDSNLNDAKDWSFFEKAFNNADKGFLDKIKKAHPDLTPNDLRFCAYLRLNLSSKEMAPLLNISTKSVETKRYRLRKKLNLEHDSGLVNYMLNF</sequence>
<dbReference type="Gene3D" id="2.130.10.10">
    <property type="entry name" value="YVTN repeat-like/Quinoprotein amine dehydrogenase"/>
    <property type="match status" value="1"/>
</dbReference>
<dbReference type="Proteomes" id="UP001589590">
    <property type="component" value="Unassembled WGS sequence"/>
</dbReference>
<keyword evidence="1" id="KW-1133">Transmembrane helix</keyword>
<feature type="transmembrane region" description="Helical" evidence="1">
    <location>
        <begin position="731"/>
        <end position="751"/>
    </location>
</feature>
<dbReference type="InterPro" id="IPR013783">
    <property type="entry name" value="Ig-like_fold"/>
</dbReference>
<evidence type="ECO:0000259" key="3">
    <source>
        <dbReference type="SMART" id="SM00421"/>
    </source>
</evidence>
<organism evidence="4 5">
    <name type="scientific">Algibacter miyuki</name>
    <dbReference type="NCBI Taxonomy" id="1306933"/>
    <lineage>
        <taxon>Bacteria</taxon>
        <taxon>Pseudomonadati</taxon>
        <taxon>Bacteroidota</taxon>
        <taxon>Flavobacteriia</taxon>
        <taxon>Flavobacteriales</taxon>
        <taxon>Flavobacteriaceae</taxon>
        <taxon>Algibacter</taxon>
    </lineage>
</organism>
<feature type="domain" description="HTH luxR-type" evidence="3">
    <location>
        <begin position="862"/>
        <end position="919"/>
    </location>
</feature>
<accession>A0ABV5GWT5</accession>
<dbReference type="InterPro" id="IPR015943">
    <property type="entry name" value="WD40/YVTN_repeat-like_dom_sf"/>
</dbReference>
<reference evidence="4 5" key="1">
    <citation type="submission" date="2024-09" db="EMBL/GenBank/DDBJ databases">
        <authorList>
            <person name="Sun Q."/>
            <person name="Mori K."/>
        </authorList>
    </citation>
    <scope>NUCLEOTIDE SEQUENCE [LARGE SCALE GENOMIC DNA]</scope>
    <source>
        <strain evidence="4 5">CECT 8300</strain>
    </source>
</reference>
<dbReference type="Gene3D" id="1.10.10.10">
    <property type="entry name" value="Winged helix-like DNA-binding domain superfamily/Winged helix DNA-binding domain"/>
    <property type="match status" value="1"/>
</dbReference>
<proteinExistence type="predicted"/>
<keyword evidence="5" id="KW-1185">Reference proteome</keyword>
<dbReference type="EMBL" id="JBHMFA010000001">
    <property type="protein sequence ID" value="MFB9103505.1"/>
    <property type="molecule type" value="Genomic_DNA"/>
</dbReference>
<dbReference type="SMART" id="SM00421">
    <property type="entry name" value="HTH_LUXR"/>
    <property type="match status" value="1"/>
</dbReference>
<dbReference type="Gene3D" id="2.60.40.10">
    <property type="entry name" value="Immunoglobulins"/>
    <property type="match status" value="1"/>
</dbReference>
<dbReference type="InterPro" id="IPR000792">
    <property type="entry name" value="Tscrpt_reg_LuxR_C"/>
</dbReference>
<evidence type="ECO:0000313" key="4">
    <source>
        <dbReference type="EMBL" id="MFB9103505.1"/>
    </source>
</evidence>
<gene>
    <name evidence="4" type="ORF">ACFFU1_01235</name>
</gene>
<protein>
    <submittedName>
        <fullName evidence="4">Triple tyrosine motif-containing protein</fullName>
    </submittedName>
</protein>
<dbReference type="InterPro" id="IPR016032">
    <property type="entry name" value="Sig_transdc_resp-reg_C-effctor"/>
</dbReference>
<keyword evidence="1" id="KW-0472">Membrane</keyword>
<evidence type="ECO:0000313" key="5">
    <source>
        <dbReference type="Proteomes" id="UP001589590"/>
    </source>
</evidence>
<dbReference type="RefSeq" id="WP_290269106.1">
    <property type="nucleotide sequence ID" value="NZ_JAUFQP010000007.1"/>
</dbReference>